<keyword evidence="2" id="KW-1185">Reference proteome</keyword>
<evidence type="ECO:0000313" key="1">
    <source>
        <dbReference type="EMBL" id="BBO33990.1"/>
    </source>
</evidence>
<dbReference type="KEGG" id="lpav:PLANPX_3602"/>
<accession>A0A5K7XB54</accession>
<dbReference type="RefSeq" id="WP_152099649.1">
    <property type="nucleotide sequence ID" value="NZ_AP021861.1"/>
</dbReference>
<evidence type="ECO:0000313" key="2">
    <source>
        <dbReference type="Proteomes" id="UP000326837"/>
    </source>
</evidence>
<dbReference type="AlphaFoldDB" id="A0A5K7XB54"/>
<sequence>MPKRNGCQIGCLFFAVLFVALAWLLWAGAVGKYEVLTSFADDSSGMENAFPDFPTNGPIACRTYVLRFGKRVLAGRVDPAAFDVWTKQHYPPHWETWQADSDKAYDAWFKDEALLKRVGLPHLFQRSGDTMTEFPTSSKRLHHSLEVNITQGTFLYVAVFNDGDGEEE</sequence>
<reference evidence="2" key="1">
    <citation type="submission" date="2019-10" db="EMBL/GenBank/DDBJ databases">
        <title>Lacipirellula parvula gen. nov., sp. nov., representing a lineage of planctomycetes widespread in freshwater anoxic habitats, and description of the family Lacipirellulaceae.</title>
        <authorList>
            <person name="Dedysh S.N."/>
            <person name="Kulichevskaya I.S."/>
            <person name="Beletsky A.V."/>
            <person name="Rakitin A.L."/>
            <person name="Mardanov A.V."/>
            <person name="Ivanova A.A."/>
            <person name="Saltykova V.X."/>
            <person name="Rijpstra W.I.C."/>
            <person name="Sinninghe Damste J.S."/>
            <person name="Ravin N.V."/>
        </authorList>
    </citation>
    <scope>NUCLEOTIDE SEQUENCE [LARGE SCALE GENOMIC DNA]</scope>
    <source>
        <strain evidence="2">PX69</strain>
    </source>
</reference>
<name>A0A5K7XB54_9BACT</name>
<proteinExistence type="predicted"/>
<dbReference type="EMBL" id="AP021861">
    <property type="protein sequence ID" value="BBO33990.1"/>
    <property type="molecule type" value="Genomic_DNA"/>
</dbReference>
<organism evidence="1 2">
    <name type="scientific">Lacipirellula parvula</name>
    <dbReference type="NCBI Taxonomy" id="2650471"/>
    <lineage>
        <taxon>Bacteria</taxon>
        <taxon>Pseudomonadati</taxon>
        <taxon>Planctomycetota</taxon>
        <taxon>Planctomycetia</taxon>
        <taxon>Pirellulales</taxon>
        <taxon>Lacipirellulaceae</taxon>
        <taxon>Lacipirellula</taxon>
    </lineage>
</organism>
<dbReference type="Proteomes" id="UP000326837">
    <property type="component" value="Chromosome"/>
</dbReference>
<gene>
    <name evidence="1" type="ORF">PLANPX_3602</name>
</gene>
<protein>
    <submittedName>
        <fullName evidence="1">Uncharacterized protein</fullName>
    </submittedName>
</protein>